<dbReference type="RefSeq" id="WP_201170619.1">
    <property type="nucleotide sequence ID" value="NZ_JAEPWM010000004.1"/>
</dbReference>
<proteinExistence type="predicted"/>
<dbReference type="Gene3D" id="3.40.50.300">
    <property type="entry name" value="P-loop containing nucleotide triphosphate hydrolases"/>
    <property type="match status" value="1"/>
</dbReference>
<accession>A0A934TSG7</accession>
<evidence type="ECO:0008006" key="3">
    <source>
        <dbReference type="Google" id="ProtNLM"/>
    </source>
</evidence>
<reference evidence="1" key="2">
    <citation type="submission" date="2021-01" db="EMBL/GenBank/DDBJ databases">
        <authorList>
            <person name="Kang M."/>
        </authorList>
    </citation>
    <scope>NUCLEOTIDE SEQUENCE</scope>
    <source>
        <strain evidence="1">KACC 17527</strain>
    </source>
</reference>
<dbReference type="SUPFAM" id="SSF52540">
    <property type="entry name" value="P-loop containing nucleoside triphosphate hydrolases"/>
    <property type="match status" value="1"/>
</dbReference>
<gene>
    <name evidence="1" type="ORF">JJB11_11270</name>
</gene>
<sequence>MMKKELSALVTGSVSAVMPVLGLRGTDDFARVGGDLDFIVPAGHAVEACRTAARAATDAGWYLLFFRDIGYLAQIVLVRPSDTGEDHAIKVDFFDGLRWYGIGRDDAGRTLLEQTASMRGDPKVVGAVSFFQKTMTVGRCSERDWARVQATGADKPYLLAVASNCGLPLTAEQLGTRGPSGLAKWKLRAASGGAQGPLSALSWFLSAAGAHLRFKSGMGTHAGLVVAVSGLDGSGKSTLVGRLMTTFRTAGGIQPQELHLLPSWIPMPHQILRRKKTATAYHKPYSEPPVTSRSSALLRLGFYGLAFALARAALAWQTLRGAVVVSDRSFFDFASDLSRARIPHAQLPDWLLRVLVPKGVLCFVDASPDCVVQRKGELTLENATRIRAGYLRTAELSQAVVLDGNASATEVFKQLLAHVSAEYLRRLDGATGQGRR</sequence>
<dbReference type="Proteomes" id="UP000630528">
    <property type="component" value="Unassembled WGS sequence"/>
</dbReference>
<dbReference type="EMBL" id="JAEPWM010000004">
    <property type="protein sequence ID" value="MBK6006672.1"/>
    <property type="molecule type" value="Genomic_DNA"/>
</dbReference>
<reference evidence="1" key="1">
    <citation type="journal article" date="2012" name="J. Microbiol. Biotechnol.">
        <title>Ramlibacter ginsenosidimutans sp. nov., with ginsenoside-converting activity.</title>
        <authorList>
            <person name="Wang L."/>
            <person name="An D.S."/>
            <person name="Kim S.G."/>
            <person name="Jin F.X."/>
            <person name="Kim S.C."/>
            <person name="Lee S.T."/>
            <person name="Im W.T."/>
        </authorList>
    </citation>
    <scope>NUCLEOTIDE SEQUENCE</scope>
    <source>
        <strain evidence="1">KACC 17527</strain>
    </source>
</reference>
<evidence type="ECO:0000313" key="2">
    <source>
        <dbReference type="Proteomes" id="UP000630528"/>
    </source>
</evidence>
<organism evidence="1 2">
    <name type="scientific">Ramlibacter ginsenosidimutans</name>
    <dbReference type="NCBI Taxonomy" id="502333"/>
    <lineage>
        <taxon>Bacteria</taxon>
        <taxon>Pseudomonadati</taxon>
        <taxon>Pseudomonadota</taxon>
        <taxon>Betaproteobacteria</taxon>
        <taxon>Burkholderiales</taxon>
        <taxon>Comamonadaceae</taxon>
        <taxon>Ramlibacter</taxon>
    </lineage>
</organism>
<protein>
    <recommendedName>
        <fullName evidence="3">Thymidylate kinase</fullName>
    </recommendedName>
</protein>
<dbReference type="AlphaFoldDB" id="A0A934TSG7"/>
<dbReference type="InterPro" id="IPR027417">
    <property type="entry name" value="P-loop_NTPase"/>
</dbReference>
<evidence type="ECO:0000313" key="1">
    <source>
        <dbReference type="EMBL" id="MBK6006672.1"/>
    </source>
</evidence>
<keyword evidence="2" id="KW-1185">Reference proteome</keyword>
<name>A0A934TSG7_9BURK</name>
<comment type="caution">
    <text evidence="1">The sequence shown here is derived from an EMBL/GenBank/DDBJ whole genome shotgun (WGS) entry which is preliminary data.</text>
</comment>